<evidence type="ECO:0000313" key="3">
    <source>
        <dbReference type="Proteomes" id="UP001050808"/>
    </source>
</evidence>
<proteinExistence type="predicted"/>
<sequence length="182" mass="20092">MLYAFGFERVGVVVSDLYFVDPNPLPGQETPELGVRLELRIFERGELTGSIYAARPISISRPLWRVDLLQDAEAAPDTLDRAHHHPHFTGWDPGPRVFVEELSSDPLAWLARTLGDVSSLLKETSISPAQIPASDVDALRTAAPEITDTVRRLLQRVWSGELARPTEGTGPEAATSVRVSWL</sequence>
<protein>
    <submittedName>
        <fullName evidence="2">Uncharacterized protein</fullName>
    </submittedName>
</protein>
<keyword evidence="3" id="KW-1185">Reference proteome</keyword>
<dbReference type="EMBL" id="BNDY01000017">
    <property type="protein sequence ID" value="GHI39980.1"/>
    <property type="molecule type" value="Genomic_DNA"/>
</dbReference>
<feature type="region of interest" description="Disordered" evidence="1">
    <location>
        <begin position="163"/>
        <end position="182"/>
    </location>
</feature>
<organism evidence="2 3">
    <name type="scientific">Streptomyces violascens</name>
    <dbReference type="NCBI Taxonomy" id="67381"/>
    <lineage>
        <taxon>Bacteria</taxon>
        <taxon>Bacillati</taxon>
        <taxon>Actinomycetota</taxon>
        <taxon>Actinomycetes</taxon>
        <taxon>Kitasatosporales</taxon>
        <taxon>Streptomycetaceae</taxon>
        <taxon>Streptomyces</taxon>
    </lineage>
</organism>
<accession>A0ABQ3QRS7</accession>
<dbReference type="RefSeq" id="WP_189959371.1">
    <property type="nucleotide sequence ID" value="NZ_BMUA01000001.1"/>
</dbReference>
<dbReference type="Proteomes" id="UP001050808">
    <property type="component" value="Unassembled WGS sequence"/>
</dbReference>
<comment type="caution">
    <text evidence="2">The sequence shown here is derived from an EMBL/GenBank/DDBJ whole genome shotgun (WGS) entry which is preliminary data.</text>
</comment>
<evidence type="ECO:0000313" key="2">
    <source>
        <dbReference type="EMBL" id="GHI39980.1"/>
    </source>
</evidence>
<evidence type="ECO:0000256" key="1">
    <source>
        <dbReference type="SAM" id="MobiDB-lite"/>
    </source>
</evidence>
<gene>
    <name evidence="2" type="ORF">Sviol_43880</name>
</gene>
<name>A0ABQ3QRS7_9ACTN</name>
<reference evidence="2" key="1">
    <citation type="submission" date="2024-05" db="EMBL/GenBank/DDBJ databases">
        <title>Whole genome shotgun sequence of Streptomyces violascens NBRC 12920.</title>
        <authorList>
            <person name="Komaki H."/>
            <person name="Tamura T."/>
        </authorList>
    </citation>
    <scope>NUCLEOTIDE SEQUENCE</scope>
    <source>
        <strain evidence="2">NBRC 12920</strain>
    </source>
</reference>